<accession>A0A6J6ND55</accession>
<dbReference type="AlphaFoldDB" id="A0A6J6ND55"/>
<dbReference type="InterPro" id="IPR025255">
    <property type="entry name" value="DUF4202"/>
</dbReference>
<sequence length="196" mass="21634">MRSLSQQLLDACAAIDAANALDPTSVVVRGESIALALVHGRLAADWVRHLNPEADDALVIAARAHHLRRWEVPRTTYPEGKAGYLRWRKDQKARHARDVEVILNEVGYDEATIQRVQVLLRREQLRTDADTQTLEDAACLVFIETQLAEMAPRFDREHLLQVIRKTAAKMSAAGLGAVALLPIGAVEHELLAAALA</sequence>
<dbReference type="Pfam" id="PF13875">
    <property type="entry name" value="DUF4202"/>
    <property type="match status" value="1"/>
</dbReference>
<organism evidence="1">
    <name type="scientific">freshwater metagenome</name>
    <dbReference type="NCBI Taxonomy" id="449393"/>
    <lineage>
        <taxon>unclassified sequences</taxon>
        <taxon>metagenomes</taxon>
        <taxon>ecological metagenomes</taxon>
    </lineage>
</organism>
<name>A0A6J6ND55_9ZZZZ</name>
<protein>
    <submittedName>
        <fullName evidence="1">Unannotated protein</fullName>
    </submittedName>
</protein>
<reference evidence="1" key="1">
    <citation type="submission" date="2020-05" db="EMBL/GenBank/DDBJ databases">
        <authorList>
            <person name="Chiriac C."/>
            <person name="Salcher M."/>
            <person name="Ghai R."/>
            <person name="Kavagutti S V."/>
        </authorList>
    </citation>
    <scope>NUCLEOTIDE SEQUENCE</scope>
</reference>
<dbReference type="PANTHER" id="PTHR41729:SF1">
    <property type="entry name" value="GLUTAMYL-TRNA SYNTHETASE"/>
    <property type="match status" value="1"/>
</dbReference>
<proteinExistence type="predicted"/>
<dbReference type="PANTHER" id="PTHR41729">
    <property type="entry name" value="GLUTAMYL-TRNA SYNTHETASE"/>
    <property type="match status" value="1"/>
</dbReference>
<dbReference type="EMBL" id="CAEZXM010000040">
    <property type="protein sequence ID" value="CAB4683028.1"/>
    <property type="molecule type" value="Genomic_DNA"/>
</dbReference>
<gene>
    <name evidence="1" type="ORF">UFOPK2366_00331</name>
</gene>
<evidence type="ECO:0000313" key="1">
    <source>
        <dbReference type="EMBL" id="CAB4683028.1"/>
    </source>
</evidence>